<feature type="domain" description="Metalloprotease TldD/E central" evidence="7">
    <location>
        <begin position="127"/>
        <end position="239"/>
    </location>
</feature>
<dbReference type="PIRSF" id="PIRSF004919">
    <property type="entry name" value="TldD"/>
    <property type="match status" value="1"/>
</dbReference>
<feature type="domain" description="Metalloprotease TldD/E N-terminal" evidence="5">
    <location>
        <begin position="33"/>
        <end position="97"/>
    </location>
</feature>
<dbReference type="InterPro" id="IPR002510">
    <property type="entry name" value="Metalloprtase-TldD/E_N"/>
</dbReference>
<organism evidence="8 9">
    <name type="scientific">Methanothermococcus okinawensis (strain DSM 14208 / JCM 11175 / IH1)</name>
    <dbReference type="NCBI Taxonomy" id="647113"/>
    <lineage>
        <taxon>Archaea</taxon>
        <taxon>Methanobacteriati</taxon>
        <taxon>Methanobacteriota</taxon>
        <taxon>Methanomada group</taxon>
        <taxon>Methanococci</taxon>
        <taxon>Methanococcales</taxon>
        <taxon>Methanococcaceae</taxon>
        <taxon>Methanothermococcus</taxon>
    </lineage>
</organism>
<dbReference type="KEGG" id="mok:Metok_0937"/>
<dbReference type="EMBL" id="CP002792">
    <property type="protein sequence ID" value="AEH06907.1"/>
    <property type="molecule type" value="Genomic_DNA"/>
</dbReference>
<dbReference type="Proteomes" id="UP000009296">
    <property type="component" value="Chromosome"/>
</dbReference>
<dbReference type="AlphaFoldDB" id="F8AMS6"/>
<evidence type="ECO:0000313" key="9">
    <source>
        <dbReference type="Proteomes" id="UP000009296"/>
    </source>
</evidence>
<keyword evidence="3" id="KW-0378">Hydrolase</keyword>
<keyword evidence="9" id="KW-1185">Reference proteome</keyword>
<dbReference type="Pfam" id="PF01523">
    <property type="entry name" value="PmbA_TldD_1st"/>
    <property type="match status" value="1"/>
</dbReference>
<evidence type="ECO:0000256" key="3">
    <source>
        <dbReference type="ARBA" id="ARBA00022801"/>
    </source>
</evidence>
<dbReference type="GO" id="GO:0008237">
    <property type="term" value="F:metallopeptidase activity"/>
    <property type="evidence" value="ECO:0007669"/>
    <property type="project" value="UniProtKB-KW"/>
</dbReference>
<accession>F8AMS6</accession>
<dbReference type="GO" id="GO:0006508">
    <property type="term" value="P:proteolysis"/>
    <property type="evidence" value="ECO:0007669"/>
    <property type="project" value="UniProtKB-KW"/>
</dbReference>
<evidence type="ECO:0000259" key="5">
    <source>
        <dbReference type="Pfam" id="PF01523"/>
    </source>
</evidence>
<dbReference type="InterPro" id="IPR025502">
    <property type="entry name" value="TldD"/>
</dbReference>
<evidence type="ECO:0000259" key="6">
    <source>
        <dbReference type="Pfam" id="PF19289"/>
    </source>
</evidence>
<evidence type="ECO:0000256" key="1">
    <source>
        <dbReference type="ARBA" id="ARBA00005836"/>
    </source>
</evidence>
<dbReference type="InterPro" id="IPR035068">
    <property type="entry name" value="TldD/PmbA_N"/>
</dbReference>
<reference evidence="8" key="1">
    <citation type="submission" date="2011-05" db="EMBL/GenBank/DDBJ databases">
        <title>Complete sequence of chromosome of Methanothermococcus okinawensis IH1.</title>
        <authorList>
            <consortium name="US DOE Joint Genome Institute"/>
            <person name="Lucas S."/>
            <person name="Han J."/>
            <person name="Lapidus A."/>
            <person name="Cheng J.-F."/>
            <person name="Goodwin L."/>
            <person name="Pitluck S."/>
            <person name="Peters L."/>
            <person name="Mikhailova N."/>
            <person name="Held B."/>
            <person name="Han C."/>
            <person name="Tapia R."/>
            <person name="Land M."/>
            <person name="Hauser L."/>
            <person name="Kyrpides N."/>
            <person name="Ivanova N."/>
            <person name="Pagani I."/>
            <person name="Sieprawska-Lupa M."/>
            <person name="Takai K."/>
            <person name="Miyazaki J."/>
            <person name="Whitman W."/>
            <person name="Woyke T."/>
        </authorList>
    </citation>
    <scope>NUCLEOTIDE SEQUENCE</scope>
    <source>
        <strain evidence="8">IH1</strain>
    </source>
</reference>
<dbReference type="InterPro" id="IPR045570">
    <property type="entry name" value="Metalloprtase-TldD/E_cen_dom"/>
</dbReference>
<evidence type="ECO:0000256" key="4">
    <source>
        <dbReference type="ARBA" id="ARBA00023049"/>
    </source>
</evidence>
<gene>
    <name evidence="8" type="ordered locus">Metok_0937</name>
</gene>
<dbReference type="STRING" id="647113.Metok_0937"/>
<evidence type="ECO:0000256" key="2">
    <source>
        <dbReference type="ARBA" id="ARBA00022670"/>
    </source>
</evidence>
<dbReference type="HOGENOM" id="CLU_026425_1_2_2"/>
<proteinExistence type="inferred from homology"/>
<dbReference type="InterPro" id="IPR036059">
    <property type="entry name" value="TldD/PmbA_sf"/>
</dbReference>
<comment type="similarity">
    <text evidence="1">Belongs to the peptidase U62 family.</text>
</comment>
<dbReference type="eggNOG" id="arCOG00321">
    <property type="taxonomic scope" value="Archaea"/>
</dbReference>
<dbReference type="InterPro" id="IPR045569">
    <property type="entry name" value="Metalloprtase-TldD/E_C"/>
</dbReference>
<dbReference type="Pfam" id="PF19289">
    <property type="entry name" value="PmbA_TldD_3rd"/>
    <property type="match status" value="1"/>
</dbReference>
<keyword evidence="2" id="KW-0645">Protease</keyword>
<dbReference type="InterPro" id="IPR051463">
    <property type="entry name" value="Peptidase_U62_metallo"/>
</dbReference>
<feature type="domain" description="Metalloprotease TldD/E C-terminal" evidence="6">
    <location>
        <begin position="247"/>
        <end position="470"/>
    </location>
</feature>
<dbReference type="PANTHER" id="PTHR30624">
    <property type="entry name" value="UNCHARACTERIZED PROTEIN TLDD AND PMBA"/>
    <property type="match status" value="1"/>
</dbReference>
<name>F8AMS6_METOI</name>
<sequence length="475" mass="52604">MHIYNTHKNGEIMEDLRYIDLEKLEKMFIGTYCDIRAGFGESNNIVLKDGNIDEISSGMGAGVSVRVLYKNGWGYATSNKIDLDEIKELIQKAYKIAKISNENSKKTVILKDVKTYEDYVISNAKINPKNVEIEEKKEYLMLAHKYMTDDNNNPNNKNKIVSTSVAYSDAVGHSLFINSEGTRIEKENIRVLMYMTAVAKDSTLQYASERLGGDGFEVIKEGNVTQKAKYAKDRALRLLGAKPCPKGEFNVILDPELAGVFIHEAVGHASEADLVLQNDSVFKDKIGEVVGSQYVSVIDNPLIEDSFGYYKYDDEGVKGRETKIIEDGVLKNYLHTRETAGRLNMEITGNARAQGLNKPLVRMSNTYIKPGDWKFDELLQDTKNGIFLKGSRGGQVDTGKGLFQFNAVEAFLIENGELTTPLRDAGLSGEILNILHNIDAVSDEFKLSVGYCGKNGQSVPVGDGGGSVRTKTVLS</sequence>
<dbReference type="Pfam" id="PF19290">
    <property type="entry name" value="PmbA_TldD_2nd"/>
    <property type="match status" value="1"/>
</dbReference>
<protein>
    <submittedName>
        <fullName evidence="8">Peptidase U62 modulator of DNA gyrase</fullName>
    </submittedName>
</protein>
<evidence type="ECO:0000313" key="8">
    <source>
        <dbReference type="EMBL" id="AEH06907.1"/>
    </source>
</evidence>
<dbReference type="PANTHER" id="PTHR30624:SF0">
    <property type="entry name" value="METALLOPROTEASE SLR0863"/>
    <property type="match status" value="1"/>
</dbReference>
<dbReference type="Gene3D" id="3.30.2290.10">
    <property type="entry name" value="PmbA/TldD superfamily"/>
    <property type="match status" value="1"/>
</dbReference>
<dbReference type="GO" id="GO:0005829">
    <property type="term" value="C:cytosol"/>
    <property type="evidence" value="ECO:0007669"/>
    <property type="project" value="TreeGrafter"/>
</dbReference>
<dbReference type="SUPFAM" id="SSF111283">
    <property type="entry name" value="Putative modulator of DNA gyrase, PmbA/TldD"/>
    <property type="match status" value="1"/>
</dbReference>
<keyword evidence="4" id="KW-0482">Metalloprotease</keyword>
<evidence type="ECO:0000259" key="7">
    <source>
        <dbReference type="Pfam" id="PF19290"/>
    </source>
</evidence>